<comment type="caution">
    <text evidence="8">The sequence shown here is derived from an EMBL/GenBank/DDBJ whole genome shotgun (WGS) entry which is preliminary data.</text>
</comment>
<keyword evidence="5 7" id="KW-0472">Membrane</keyword>
<organism evidence="8 9">
    <name type="scientific">Fimbriimonas ginsengisoli</name>
    <dbReference type="NCBI Taxonomy" id="1005039"/>
    <lineage>
        <taxon>Bacteria</taxon>
        <taxon>Bacillati</taxon>
        <taxon>Armatimonadota</taxon>
        <taxon>Fimbriimonadia</taxon>
        <taxon>Fimbriimonadales</taxon>
        <taxon>Fimbriimonadaceae</taxon>
        <taxon>Fimbriimonas</taxon>
    </lineage>
</organism>
<dbReference type="Pfam" id="PF03626">
    <property type="entry name" value="COX4_pro"/>
    <property type="match status" value="1"/>
</dbReference>
<dbReference type="AlphaFoldDB" id="A0A931PTV7"/>
<reference evidence="8" key="1">
    <citation type="submission" date="2020-07" db="EMBL/GenBank/DDBJ databases">
        <title>Huge and variable diversity of episymbiotic CPR bacteria and DPANN archaea in groundwater ecosystems.</title>
        <authorList>
            <person name="He C.Y."/>
            <person name="Keren R."/>
            <person name="Whittaker M."/>
            <person name="Farag I.F."/>
            <person name="Doudna J."/>
            <person name="Cate J.H.D."/>
            <person name="Banfield J.F."/>
        </authorList>
    </citation>
    <scope>NUCLEOTIDE SEQUENCE</scope>
    <source>
        <strain evidence="8">NC_groundwater_17_Pr7_B-0.1um_64_12</strain>
    </source>
</reference>
<evidence type="ECO:0000256" key="7">
    <source>
        <dbReference type="SAM" id="Phobius"/>
    </source>
</evidence>
<sequence>MTSHDTPSNGAHILPISVYAKTLLVLLVLMAITVWAGQQTLPGGTVVNNIVAMSIAVIKASLVVMFFMHVKFSSKLTQFWAVVGFLWLTLLFMILVDYYSRAWEPVDSWNQADPGSSTPRGRMEPGGAHPDPNGFNVRPR</sequence>
<protein>
    <submittedName>
        <fullName evidence="8">Cytochrome C oxidase subunit IV family protein</fullName>
    </submittedName>
</protein>
<evidence type="ECO:0000256" key="5">
    <source>
        <dbReference type="ARBA" id="ARBA00023136"/>
    </source>
</evidence>
<gene>
    <name evidence="8" type="ORF">HYR64_06770</name>
</gene>
<evidence type="ECO:0000256" key="4">
    <source>
        <dbReference type="ARBA" id="ARBA00022989"/>
    </source>
</evidence>
<dbReference type="NCBIfam" id="TIGR02229">
    <property type="entry name" value="caa3_sub_IV"/>
    <property type="match status" value="1"/>
</dbReference>
<dbReference type="InterPro" id="IPR005171">
    <property type="entry name" value="Cyt_c_oxidase_su4_prok"/>
</dbReference>
<comment type="subcellular location">
    <subcellularLocation>
        <location evidence="1">Cell membrane</location>
        <topology evidence="1">Multi-pass membrane protein</topology>
    </subcellularLocation>
</comment>
<dbReference type="InterPro" id="IPR011743">
    <property type="entry name" value="Caa3_sub_IV"/>
</dbReference>
<accession>A0A931PTV7</accession>
<keyword evidence="3 7" id="KW-0812">Transmembrane</keyword>
<feature type="transmembrane region" description="Helical" evidence="7">
    <location>
        <begin position="79"/>
        <end position="99"/>
    </location>
</feature>
<evidence type="ECO:0000256" key="2">
    <source>
        <dbReference type="ARBA" id="ARBA00022475"/>
    </source>
</evidence>
<feature type="compositionally biased region" description="Polar residues" evidence="6">
    <location>
        <begin position="108"/>
        <end position="119"/>
    </location>
</feature>
<dbReference type="Proteomes" id="UP000727962">
    <property type="component" value="Unassembled WGS sequence"/>
</dbReference>
<evidence type="ECO:0000313" key="8">
    <source>
        <dbReference type="EMBL" id="MBI1756793.1"/>
    </source>
</evidence>
<evidence type="ECO:0000313" key="9">
    <source>
        <dbReference type="Proteomes" id="UP000727962"/>
    </source>
</evidence>
<evidence type="ECO:0000256" key="1">
    <source>
        <dbReference type="ARBA" id="ARBA00004651"/>
    </source>
</evidence>
<evidence type="ECO:0000256" key="3">
    <source>
        <dbReference type="ARBA" id="ARBA00022692"/>
    </source>
</evidence>
<feature type="transmembrane region" description="Helical" evidence="7">
    <location>
        <begin position="47"/>
        <end position="67"/>
    </location>
</feature>
<proteinExistence type="predicted"/>
<evidence type="ECO:0000256" key="6">
    <source>
        <dbReference type="SAM" id="MobiDB-lite"/>
    </source>
</evidence>
<keyword evidence="2" id="KW-1003">Cell membrane</keyword>
<keyword evidence="4 7" id="KW-1133">Transmembrane helix</keyword>
<feature type="region of interest" description="Disordered" evidence="6">
    <location>
        <begin position="107"/>
        <end position="140"/>
    </location>
</feature>
<feature type="transmembrane region" description="Helical" evidence="7">
    <location>
        <begin position="12"/>
        <end position="35"/>
    </location>
</feature>
<dbReference type="EMBL" id="JACOSL010000039">
    <property type="protein sequence ID" value="MBI1756793.1"/>
    <property type="molecule type" value="Genomic_DNA"/>
</dbReference>
<dbReference type="GO" id="GO:0005886">
    <property type="term" value="C:plasma membrane"/>
    <property type="evidence" value="ECO:0007669"/>
    <property type="project" value="UniProtKB-SubCell"/>
</dbReference>
<name>A0A931PTV7_FIMGI</name>